<dbReference type="InterPro" id="IPR011335">
    <property type="entry name" value="Restrct_endonuc-II-like"/>
</dbReference>
<accession>A0LL81</accession>
<dbReference type="AlphaFoldDB" id="A0LL81"/>
<reference evidence="3 4" key="1">
    <citation type="submission" date="2006-10" db="EMBL/GenBank/DDBJ databases">
        <title>Complete sequence of Syntrophobacter fumaroxidans MPOB.</title>
        <authorList>
            <consortium name="US DOE Joint Genome Institute"/>
            <person name="Copeland A."/>
            <person name="Lucas S."/>
            <person name="Lapidus A."/>
            <person name="Barry K."/>
            <person name="Detter J.C."/>
            <person name="Glavina del Rio T."/>
            <person name="Hammon N."/>
            <person name="Israni S."/>
            <person name="Pitluck S."/>
            <person name="Goltsman E.G."/>
            <person name="Martinez M."/>
            <person name="Schmutz J."/>
            <person name="Larimer F."/>
            <person name="Land M."/>
            <person name="Hauser L."/>
            <person name="Kyrpides N."/>
            <person name="Kim E."/>
            <person name="Boone D.R."/>
            <person name="Brockman F."/>
            <person name="Culley D."/>
            <person name="Ferry J."/>
            <person name="Gunsalus R."/>
            <person name="McInerney M.J."/>
            <person name="Morrison M."/>
            <person name="Plugge C."/>
            <person name="Rohlin L."/>
            <person name="Scholten J."/>
            <person name="Sieber J."/>
            <person name="Stams A.J.M."/>
            <person name="Worm P."/>
            <person name="Henstra A.M."/>
            <person name="Richardson P."/>
        </authorList>
    </citation>
    <scope>NUCLEOTIDE SEQUENCE [LARGE SCALE GENOMIC DNA]</scope>
    <source>
        <strain evidence="4">DSM 10017 / MPOB</strain>
    </source>
</reference>
<dbReference type="RefSeq" id="WP_011699351.1">
    <property type="nucleotide sequence ID" value="NC_008554.1"/>
</dbReference>
<feature type="region of interest" description="Disordered" evidence="1">
    <location>
        <begin position="150"/>
        <end position="178"/>
    </location>
</feature>
<name>A0LL81_SYNFM</name>
<organism evidence="3 4">
    <name type="scientific">Syntrophobacter fumaroxidans (strain DSM 10017 / MPOB)</name>
    <dbReference type="NCBI Taxonomy" id="335543"/>
    <lineage>
        <taxon>Bacteria</taxon>
        <taxon>Pseudomonadati</taxon>
        <taxon>Thermodesulfobacteriota</taxon>
        <taxon>Syntrophobacteria</taxon>
        <taxon>Syntrophobacterales</taxon>
        <taxon>Syntrophobacteraceae</taxon>
        <taxon>Syntrophobacter</taxon>
    </lineage>
</organism>
<proteinExistence type="predicted"/>
<dbReference type="KEGG" id="sfu:Sfum_2504"/>
<dbReference type="Pfam" id="PF02732">
    <property type="entry name" value="ERCC4"/>
    <property type="match status" value="1"/>
</dbReference>
<dbReference type="Proteomes" id="UP000001784">
    <property type="component" value="Chromosome"/>
</dbReference>
<dbReference type="EMBL" id="CP000478">
    <property type="protein sequence ID" value="ABK18183.1"/>
    <property type="molecule type" value="Genomic_DNA"/>
</dbReference>
<evidence type="ECO:0000259" key="2">
    <source>
        <dbReference type="SMART" id="SM00891"/>
    </source>
</evidence>
<evidence type="ECO:0000313" key="4">
    <source>
        <dbReference type="Proteomes" id="UP000001784"/>
    </source>
</evidence>
<evidence type="ECO:0000256" key="1">
    <source>
        <dbReference type="SAM" id="MobiDB-lite"/>
    </source>
</evidence>
<sequence>MIVIIDSREQIPYDFATYDVETERGTLHTGDYSLAGFEDRVAIERKSLDDLIGCLCHDRERFEKELCRAKALDFFSVVIEGALSDILDGRFRSRMTVNAAVESIAAFSTRYRTPFLFCGSRAGGERMTFSLLSKYAHNILRAARIGKMTGYAPRGRGPTPPGVNTPRGHARIFEGKSS</sequence>
<protein>
    <recommendedName>
        <fullName evidence="2">ERCC4 domain-containing protein</fullName>
    </recommendedName>
</protein>
<dbReference type="GO" id="GO:0006259">
    <property type="term" value="P:DNA metabolic process"/>
    <property type="evidence" value="ECO:0007669"/>
    <property type="project" value="UniProtKB-ARBA"/>
</dbReference>
<dbReference type="STRING" id="335543.Sfum_2504"/>
<keyword evidence="4" id="KW-1185">Reference proteome</keyword>
<dbReference type="eggNOG" id="COG1948">
    <property type="taxonomic scope" value="Bacteria"/>
</dbReference>
<dbReference type="GO" id="GO:0003677">
    <property type="term" value="F:DNA binding"/>
    <property type="evidence" value="ECO:0007669"/>
    <property type="project" value="InterPro"/>
</dbReference>
<dbReference type="OrthoDB" id="5401892at2"/>
<gene>
    <name evidence="3" type="ordered locus">Sfum_2504</name>
</gene>
<dbReference type="InParanoid" id="A0LL81"/>
<dbReference type="Gene3D" id="3.40.50.10130">
    <property type="match status" value="1"/>
</dbReference>
<feature type="domain" description="ERCC4" evidence="2">
    <location>
        <begin position="2"/>
        <end position="83"/>
    </location>
</feature>
<evidence type="ECO:0000313" key="3">
    <source>
        <dbReference type="EMBL" id="ABK18183.1"/>
    </source>
</evidence>
<dbReference type="GO" id="GO:0004518">
    <property type="term" value="F:nuclease activity"/>
    <property type="evidence" value="ECO:0007669"/>
    <property type="project" value="InterPro"/>
</dbReference>
<dbReference type="InterPro" id="IPR006166">
    <property type="entry name" value="ERCC4_domain"/>
</dbReference>
<dbReference type="HOGENOM" id="CLU_129347_0_0_7"/>
<dbReference type="SMART" id="SM00891">
    <property type="entry name" value="ERCC4"/>
    <property type="match status" value="1"/>
</dbReference>
<dbReference type="SUPFAM" id="SSF52980">
    <property type="entry name" value="Restriction endonuclease-like"/>
    <property type="match status" value="1"/>
</dbReference>